<dbReference type="PROSITE" id="PS00109">
    <property type="entry name" value="PROTEIN_KINASE_TYR"/>
    <property type="match status" value="1"/>
</dbReference>
<feature type="region of interest" description="Disordered" evidence="6">
    <location>
        <begin position="355"/>
        <end position="392"/>
    </location>
</feature>
<dbReference type="InParanoid" id="A0A1Q5PVA9"/>
<dbReference type="InterPro" id="IPR011009">
    <property type="entry name" value="Kinase-like_dom_sf"/>
</dbReference>
<evidence type="ECO:0000256" key="5">
    <source>
        <dbReference type="PROSITE-ProRule" id="PRU10141"/>
    </source>
</evidence>
<keyword evidence="7" id="KW-0472">Membrane</keyword>
<feature type="transmembrane region" description="Helical" evidence="7">
    <location>
        <begin position="478"/>
        <end position="500"/>
    </location>
</feature>
<dbReference type="Gene3D" id="1.10.510.10">
    <property type="entry name" value="Transferase(Phosphotransferase) domain 1"/>
    <property type="match status" value="1"/>
</dbReference>
<dbReference type="PANTHER" id="PTHR43289:SF34">
    <property type="entry name" value="SERINE_THREONINE-PROTEIN KINASE YBDM-RELATED"/>
    <property type="match status" value="1"/>
</dbReference>
<dbReference type="CDD" id="cd14014">
    <property type="entry name" value="STKc_PknB_like"/>
    <property type="match status" value="1"/>
</dbReference>
<keyword evidence="2 5" id="KW-0547">Nucleotide-binding</keyword>
<feature type="compositionally biased region" description="Pro residues" evidence="6">
    <location>
        <begin position="370"/>
        <end position="381"/>
    </location>
</feature>
<dbReference type="PROSITE" id="PS00107">
    <property type="entry name" value="PROTEIN_KINASE_ATP"/>
    <property type="match status" value="1"/>
</dbReference>
<name>A0A1Q5PVA9_9ACTO</name>
<dbReference type="EMBL" id="MQVS01000007">
    <property type="protein sequence ID" value="OKL51422.1"/>
    <property type="molecule type" value="Genomic_DNA"/>
</dbReference>
<dbReference type="InterPro" id="IPR017441">
    <property type="entry name" value="Protein_kinase_ATP_BS"/>
</dbReference>
<dbReference type="GO" id="GO:0004674">
    <property type="term" value="F:protein serine/threonine kinase activity"/>
    <property type="evidence" value="ECO:0007669"/>
    <property type="project" value="TreeGrafter"/>
</dbReference>
<feature type="transmembrane region" description="Helical" evidence="7">
    <location>
        <begin position="432"/>
        <end position="452"/>
    </location>
</feature>
<dbReference type="Proteomes" id="UP000185612">
    <property type="component" value="Unassembled WGS sequence"/>
</dbReference>
<dbReference type="PROSITE" id="PS50011">
    <property type="entry name" value="PROTEIN_KINASE_DOM"/>
    <property type="match status" value="1"/>
</dbReference>
<evidence type="ECO:0000313" key="10">
    <source>
        <dbReference type="Proteomes" id="UP000185612"/>
    </source>
</evidence>
<dbReference type="Pfam" id="PF00069">
    <property type="entry name" value="Pkinase"/>
    <property type="match status" value="1"/>
</dbReference>
<keyword evidence="1" id="KW-0808">Transferase</keyword>
<keyword evidence="7" id="KW-0812">Transmembrane</keyword>
<evidence type="ECO:0000256" key="3">
    <source>
        <dbReference type="ARBA" id="ARBA00022777"/>
    </source>
</evidence>
<protein>
    <recommendedName>
        <fullName evidence="8">Protein kinase domain-containing protein</fullName>
    </recommendedName>
</protein>
<comment type="caution">
    <text evidence="9">The sequence shown here is derived from an EMBL/GenBank/DDBJ whole genome shotgun (WGS) entry which is preliminary data.</text>
</comment>
<accession>A0A1Q5PVA9</accession>
<dbReference type="AlphaFoldDB" id="A0A1Q5PVA9"/>
<keyword evidence="3" id="KW-0418">Kinase</keyword>
<dbReference type="STRING" id="52770.BSZ40_07595"/>
<evidence type="ECO:0000259" key="8">
    <source>
        <dbReference type="PROSITE" id="PS50011"/>
    </source>
</evidence>
<evidence type="ECO:0000256" key="6">
    <source>
        <dbReference type="SAM" id="MobiDB-lite"/>
    </source>
</evidence>
<dbReference type="InterPro" id="IPR000719">
    <property type="entry name" value="Prot_kinase_dom"/>
</dbReference>
<sequence length="582" mass="61362">MGRYALAARLGHGGSGAVYRAVGPGGEDVAVKLLRPELAADAEARARLMREAQSLSRVQLPGVVQFLEVNVSGIRPYIVTELVEGPTLADDVEQHGPFAAADLLALAEDLATSLRAIHEAGVLHRDVTPRNVILSPNGPVLIDFGLAQSAEAERFTAGGYVMGTAGYVAPEDVESTEAHSLSVHGDWWAWSATIAFAGLGHPPFGRGTWQQIFTRLLRGDLADQDAPAPLQRILRAALHPEREHRASPEDTLEALSGWVAAESGQATTRLQAPQGITVEKPLPHDPRESVTDRLAVAGLPETPTGVPISSDFLPGGEPLAATRPRLDPDATTQFSSPAATQRFAAVGAEGGVGATARYGATSSPGGHPQSAPPPLAAPPPGWQNGGGAWSPQVTRTPVPFPQVYQPPRTYLVGGIGAFACALTLLMPNPAVILIPIAIITFALGCGSALAHWTETWRYDRQTHASPGVIRSAVRTPGIILGQLINVLPMVFLLSAAWWFLTHLKLMNLLSPPVPSQYLPMLAAAFLFLVTFVGWIFPTTNQPQAGARRLLAGTAGAPGIIVGTACWTAAIAIALLVNNVPWL</sequence>
<gene>
    <name evidence="9" type="ORF">BSZ40_07595</name>
</gene>
<feature type="domain" description="Protein kinase" evidence="8">
    <location>
        <begin position="4"/>
        <end position="259"/>
    </location>
</feature>
<feature type="transmembrane region" description="Helical" evidence="7">
    <location>
        <begin position="549"/>
        <end position="576"/>
    </location>
</feature>
<evidence type="ECO:0000256" key="1">
    <source>
        <dbReference type="ARBA" id="ARBA00022679"/>
    </source>
</evidence>
<feature type="binding site" evidence="5">
    <location>
        <position position="32"/>
    </location>
    <ligand>
        <name>ATP</name>
        <dbReference type="ChEBI" id="CHEBI:30616"/>
    </ligand>
</feature>
<keyword evidence="7" id="KW-1133">Transmembrane helix</keyword>
<keyword evidence="10" id="KW-1185">Reference proteome</keyword>
<proteinExistence type="predicted"/>
<evidence type="ECO:0000256" key="7">
    <source>
        <dbReference type="SAM" id="Phobius"/>
    </source>
</evidence>
<feature type="transmembrane region" description="Helical" evidence="7">
    <location>
        <begin position="520"/>
        <end position="537"/>
    </location>
</feature>
<dbReference type="Gene3D" id="3.30.200.20">
    <property type="entry name" value="Phosphorylase Kinase, domain 1"/>
    <property type="match status" value="1"/>
</dbReference>
<keyword evidence="4 5" id="KW-0067">ATP-binding</keyword>
<evidence type="ECO:0000313" key="9">
    <source>
        <dbReference type="EMBL" id="OKL51422.1"/>
    </source>
</evidence>
<feature type="region of interest" description="Disordered" evidence="6">
    <location>
        <begin position="299"/>
        <end position="336"/>
    </location>
</feature>
<evidence type="ECO:0000256" key="2">
    <source>
        <dbReference type="ARBA" id="ARBA00022741"/>
    </source>
</evidence>
<organism evidence="9 10">
    <name type="scientific">Buchananella hordeovulneris</name>
    <dbReference type="NCBI Taxonomy" id="52770"/>
    <lineage>
        <taxon>Bacteria</taxon>
        <taxon>Bacillati</taxon>
        <taxon>Actinomycetota</taxon>
        <taxon>Actinomycetes</taxon>
        <taxon>Actinomycetales</taxon>
        <taxon>Actinomycetaceae</taxon>
        <taxon>Buchananella</taxon>
    </lineage>
</organism>
<dbReference type="SUPFAM" id="SSF56112">
    <property type="entry name" value="Protein kinase-like (PK-like)"/>
    <property type="match status" value="1"/>
</dbReference>
<reference evidence="10" key="1">
    <citation type="submission" date="2016-12" db="EMBL/GenBank/DDBJ databases">
        <authorList>
            <person name="Meng X."/>
        </authorList>
    </citation>
    <scope>NUCLEOTIDE SEQUENCE [LARGE SCALE GENOMIC DNA]</scope>
    <source>
        <strain evidence="10">DSM 20732</strain>
    </source>
</reference>
<dbReference type="PANTHER" id="PTHR43289">
    <property type="entry name" value="MITOGEN-ACTIVATED PROTEIN KINASE KINASE KINASE 20-RELATED"/>
    <property type="match status" value="1"/>
</dbReference>
<evidence type="ECO:0000256" key="4">
    <source>
        <dbReference type="ARBA" id="ARBA00022840"/>
    </source>
</evidence>
<dbReference type="InterPro" id="IPR008266">
    <property type="entry name" value="Tyr_kinase_AS"/>
</dbReference>
<dbReference type="GO" id="GO:0005524">
    <property type="term" value="F:ATP binding"/>
    <property type="evidence" value="ECO:0007669"/>
    <property type="project" value="UniProtKB-UniRule"/>
</dbReference>